<feature type="region of interest" description="Disordered" evidence="1">
    <location>
        <begin position="251"/>
        <end position="296"/>
    </location>
</feature>
<dbReference type="EMBL" id="CP114040">
    <property type="protein sequence ID" value="WAS97989.1"/>
    <property type="molecule type" value="Genomic_DNA"/>
</dbReference>
<feature type="region of interest" description="Disordered" evidence="1">
    <location>
        <begin position="363"/>
        <end position="413"/>
    </location>
</feature>
<dbReference type="Gene3D" id="3.40.1350.10">
    <property type="match status" value="1"/>
</dbReference>
<dbReference type="PANTHER" id="PTHR30015:SF7">
    <property type="entry name" value="TYPE IV METHYL-DIRECTED RESTRICTION ENZYME ECOKMRR"/>
    <property type="match status" value="1"/>
</dbReference>
<reference evidence="3" key="1">
    <citation type="submission" date="2022-11" db="EMBL/GenBank/DDBJ databases">
        <title>Minimal conservation of predation-associated metabolite biosynthetic gene clusters underscores biosynthetic potential of Myxococcota including descriptions for ten novel species: Archangium lansinium sp. nov., Myxococcus landrumus sp. nov., Nannocystis bai.</title>
        <authorList>
            <person name="Ahearne A."/>
            <person name="Stevens C."/>
            <person name="Dowd S."/>
        </authorList>
    </citation>
    <scope>NUCLEOTIDE SEQUENCE</scope>
    <source>
        <strain evidence="3">Fl3</strain>
    </source>
</reference>
<name>A0ABY7HGG3_9BACT</name>
<keyword evidence="3" id="KW-0255">Endonuclease</keyword>
<accession>A0ABY7HGG3</accession>
<feature type="compositionally biased region" description="Acidic residues" evidence="1">
    <location>
        <begin position="366"/>
        <end position="402"/>
    </location>
</feature>
<evidence type="ECO:0000313" key="3">
    <source>
        <dbReference type="EMBL" id="WAS97989.1"/>
    </source>
</evidence>
<evidence type="ECO:0000259" key="2">
    <source>
        <dbReference type="Pfam" id="PF04471"/>
    </source>
</evidence>
<dbReference type="InterPro" id="IPR007560">
    <property type="entry name" value="Restrct_endonuc_IV_Mrr"/>
</dbReference>
<evidence type="ECO:0000256" key="1">
    <source>
        <dbReference type="SAM" id="MobiDB-lite"/>
    </source>
</evidence>
<dbReference type="Proteomes" id="UP001164459">
    <property type="component" value="Chromosome"/>
</dbReference>
<keyword evidence="4" id="KW-1185">Reference proteome</keyword>
<keyword evidence="3" id="KW-0540">Nuclease</keyword>
<sequence>MKERRAQRIERLLREMGGRARTGDLAARLREDEGNDELSSGAIYVAVNNANRQAEASGERKRFHTYREGEQRGWIRLETGSQYPRGSAAKSIEESIYEANHKLDEQLRQRLARMSWRTFESNFLRAVLEALGFQDVVITQASRDGGYDATAAYRRGLVDAQALVSAKHWARPVSVEEVRMMRGIKGPQDTAIIVTTSTFTQDARNEAKPGQNQRVVYLIDGETLVRICKEHQIGVRYAQLPQLSILAEEQFGDARTENVGTDEDEDEDYYEEEEEEDDDEEEEEEEDEAEELAPAPRLYASLLGNEEKGLSVDEIAKLLKLSPLTVRNYLSVPERRKGLADRIREDPKLRERALKYMLKRQAAALADDDDADDEEEELEEELLEEDDDADDTDDATEEAEDDPYQRRHLRETMLGDSERGLSIDEIAKLLKLSPVTVRAYLGDERRKKDLADRIRQDPKLRLRALRLIERRRTQ</sequence>
<dbReference type="EC" id="3.1.21.-" evidence="3"/>
<dbReference type="RefSeq" id="WP_269040355.1">
    <property type="nucleotide sequence ID" value="NZ_CP114040.1"/>
</dbReference>
<dbReference type="PANTHER" id="PTHR30015">
    <property type="entry name" value="MRR RESTRICTION SYSTEM PROTEIN"/>
    <property type="match status" value="1"/>
</dbReference>
<proteinExistence type="predicted"/>
<dbReference type="GO" id="GO:0004519">
    <property type="term" value="F:endonuclease activity"/>
    <property type="evidence" value="ECO:0007669"/>
    <property type="project" value="UniProtKB-KW"/>
</dbReference>
<organism evidence="3 4">
    <name type="scientific">Nannocystis punicea</name>
    <dbReference type="NCBI Taxonomy" id="2995304"/>
    <lineage>
        <taxon>Bacteria</taxon>
        <taxon>Pseudomonadati</taxon>
        <taxon>Myxococcota</taxon>
        <taxon>Polyangia</taxon>
        <taxon>Nannocystales</taxon>
        <taxon>Nannocystaceae</taxon>
        <taxon>Nannocystis</taxon>
    </lineage>
</organism>
<dbReference type="InterPro" id="IPR011856">
    <property type="entry name" value="tRNA_endonuc-like_dom_sf"/>
</dbReference>
<feature type="domain" description="Restriction endonuclease type IV Mrr" evidence="2">
    <location>
        <begin position="111"/>
        <end position="228"/>
    </location>
</feature>
<dbReference type="GO" id="GO:0016787">
    <property type="term" value="F:hydrolase activity"/>
    <property type="evidence" value="ECO:0007669"/>
    <property type="project" value="UniProtKB-KW"/>
</dbReference>
<gene>
    <name evidence="3" type="ORF">O0S08_17755</name>
</gene>
<feature type="compositionally biased region" description="Acidic residues" evidence="1">
    <location>
        <begin position="260"/>
        <end position="291"/>
    </location>
</feature>
<protein>
    <submittedName>
        <fullName evidence="3">Restriction endonuclease</fullName>
        <ecNumber evidence="3">3.1.21.-</ecNumber>
    </submittedName>
</protein>
<dbReference type="SUPFAM" id="SSF52980">
    <property type="entry name" value="Restriction endonuclease-like"/>
    <property type="match status" value="1"/>
</dbReference>
<evidence type="ECO:0000313" key="4">
    <source>
        <dbReference type="Proteomes" id="UP001164459"/>
    </source>
</evidence>
<dbReference type="Pfam" id="PF04471">
    <property type="entry name" value="Mrr_cat"/>
    <property type="match status" value="1"/>
</dbReference>
<keyword evidence="3" id="KW-0378">Hydrolase</keyword>
<dbReference type="InterPro" id="IPR052906">
    <property type="entry name" value="Type_IV_Methyl-Rstrct_Enzyme"/>
</dbReference>
<dbReference type="InterPro" id="IPR011335">
    <property type="entry name" value="Restrct_endonuc-II-like"/>
</dbReference>